<dbReference type="InterPro" id="IPR036188">
    <property type="entry name" value="FAD/NAD-bd_sf"/>
</dbReference>
<comment type="caution">
    <text evidence="4">The sequence shown here is derived from an EMBL/GenBank/DDBJ whole genome shotgun (WGS) entry which is preliminary data.</text>
</comment>
<keyword evidence="1" id="KW-0285">Flavoprotein</keyword>
<dbReference type="PRINTS" id="PR00368">
    <property type="entry name" value="FADPNR"/>
</dbReference>
<dbReference type="EMBL" id="LGGO01000024">
    <property type="protein sequence ID" value="KUK77530.1"/>
    <property type="molecule type" value="Genomic_DNA"/>
</dbReference>
<evidence type="ECO:0000256" key="1">
    <source>
        <dbReference type="ARBA" id="ARBA00022630"/>
    </source>
</evidence>
<dbReference type="InterPro" id="IPR023753">
    <property type="entry name" value="FAD/NAD-binding_dom"/>
</dbReference>
<evidence type="ECO:0000313" key="5">
    <source>
        <dbReference type="Proteomes" id="UP000053904"/>
    </source>
</evidence>
<dbReference type="SUPFAM" id="SSF51905">
    <property type="entry name" value="FAD/NAD(P)-binding domain"/>
    <property type="match status" value="2"/>
</dbReference>
<evidence type="ECO:0000256" key="2">
    <source>
        <dbReference type="ARBA" id="ARBA00023002"/>
    </source>
</evidence>
<dbReference type="InterPro" id="IPR050097">
    <property type="entry name" value="Ferredoxin-NADP_redctase_2"/>
</dbReference>
<reference evidence="5" key="1">
    <citation type="journal article" date="2015" name="MBio">
        <title>Genome-Resolved Metagenomic Analysis Reveals Roles for Candidate Phyla and Other Microbial Community Members in Biogeochemical Transformations in Oil Reservoirs.</title>
        <authorList>
            <person name="Hu P."/>
            <person name="Tom L."/>
            <person name="Singh A."/>
            <person name="Thomas B.C."/>
            <person name="Baker B.J."/>
            <person name="Piceno Y.M."/>
            <person name="Andersen G.L."/>
            <person name="Banfield J.F."/>
        </authorList>
    </citation>
    <scope>NUCLEOTIDE SEQUENCE [LARGE SCALE GENOMIC DNA]</scope>
</reference>
<keyword evidence="2 4" id="KW-0560">Oxidoreductase</keyword>
<dbReference type="PRINTS" id="PR00469">
    <property type="entry name" value="PNDRDTASEII"/>
</dbReference>
<dbReference type="PANTHER" id="PTHR48105">
    <property type="entry name" value="THIOREDOXIN REDUCTASE 1-RELATED-RELATED"/>
    <property type="match status" value="1"/>
</dbReference>
<proteinExistence type="predicted"/>
<dbReference type="Proteomes" id="UP000053904">
    <property type="component" value="Unassembled WGS sequence"/>
</dbReference>
<dbReference type="Pfam" id="PF07992">
    <property type="entry name" value="Pyr_redox_2"/>
    <property type="match status" value="1"/>
</dbReference>
<feature type="domain" description="FAD/NAD(P)-binding" evidence="3">
    <location>
        <begin position="6"/>
        <end position="294"/>
    </location>
</feature>
<dbReference type="Gene3D" id="3.50.50.60">
    <property type="entry name" value="FAD/NAD(P)-binding domain"/>
    <property type="match status" value="2"/>
</dbReference>
<gene>
    <name evidence="4" type="ORF">XD93_0263</name>
</gene>
<dbReference type="EC" id="1.8.1.9" evidence="4"/>
<dbReference type="GO" id="GO:0004791">
    <property type="term" value="F:thioredoxin-disulfide reductase (NADPH) activity"/>
    <property type="evidence" value="ECO:0007669"/>
    <property type="project" value="UniProtKB-EC"/>
</dbReference>
<protein>
    <submittedName>
        <fullName evidence="4">Thioredoxin reductase</fullName>
        <ecNumber evidence="4">1.8.1.9</ecNumber>
    </submittedName>
</protein>
<organism evidence="4 5">
    <name type="scientific">candidate division WS6 bacterium 34_10</name>
    <dbReference type="NCBI Taxonomy" id="1641389"/>
    <lineage>
        <taxon>Bacteria</taxon>
        <taxon>Candidatus Dojkabacteria</taxon>
    </lineage>
</organism>
<evidence type="ECO:0000313" key="4">
    <source>
        <dbReference type="EMBL" id="KUK77530.1"/>
    </source>
</evidence>
<evidence type="ECO:0000259" key="3">
    <source>
        <dbReference type="Pfam" id="PF07992"/>
    </source>
</evidence>
<accession>A0A117M0G0</accession>
<dbReference type="PATRIC" id="fig|1641389.3.peg.335"/>
<sequence length="307" mass="33702">MPFNMYDVAIVGSGPAGYSAGIYSCRYQLKTVVFGKMIGGTISKVHKICNYPGFYEISGMDLSNNMYEQASKTGCNMKFESVKNIEKVDDHFKLTTDLDREYEAKTVILTVGTERTKLAIPDEDKFIGKGLSYCATCDANFYKDKVVGVIGGSSAATMATTMLSELASKVYIIYRGKELRGDPAWKKQVLNKDNVEVLYQTVVVGLQGDEKLESLKLNKEYKDSNILPVEGLFVEIGSEPNKNLAQKIGVETTKKGYIVVDQAQQTSVEGIWAAGDCTTNSNNFRQVVTAVAEGGVAANSVYQYLNH</sequence>
<dbReference type="AlphaFoldDB" id="A0A117M0G0"/>
<name>A0A117M0G0_9BACT</name>